<keyword evidence="3 5" id="KW-1133">Transmembrane helix</keyword>
<feature type="transmembrane region" description="Helical" evidence="5">
    <location>
        <begin position="91"/>
        <end position="107"/>
    </location>
</feature>
<keyword evidence="7" id="KW-0645">Protease</keyword>
<dbReference type="SUPFAM" id="SSF144091">
    <property type="entry name" value="Rhomboid-like"/>
    <property type="match status" value="1"/>
</dbReference>
<feature type="transmembrane region" description="Helical" evidence="5">
    <location>
        <begin position="113"/>
        <end position="131"/>
    </location>
</feature>
<evidence type="ECO:0000256" key="2">
    <source>
        <dbReference type="ARBA" id="ARBA00022692"/>
    </source>
</evidence>
<dbReference type="RefSeq" id="WP_147135281.1">
    <property type="nucleotide sequence ID" value="NZ_VOSC01000025.1"/>
</dbReference>
<protein>
    <submittedName>
        <fullName evidence="7">Rhomboid family intramembrane serine protease</fullName>
    </submittedName>
</protein>
<evidence type="ECO:0000259" key="6">
    <source>
        <dbReference type="Pfam" id="PF01694"/>
    </source>
</evidence>
<feature type="transmembrane region" description="Helical" evidence="5">
    <location>
        <begin position="138"/>
        <end position="157"/>
    </location>
</feature>
<name>A0A5C7ANC4_9FLAO</name>
<dbReference type="GO" id="GO:0016020">
    <property type="term" value="C:membrane"/>
    <property type="evidence" value="ECO:0007669"/>
    <property type="project" value="UniProtKB-SubCell"/>
</dbReference>
<keyword evidence="7" id="KW-0378">Hydrolase</keyword>
<dbReference type="AlphaFoldDB" id="A0A5C7ANC4"/>
<dbReference type="PANTHER" id="PTHR43731:SF9">
    <property type="entry name" value="SLR1461 PROTEIN"/>
    <property type="match status" value="1"/>
</dbReference>
<dbReference type="GO" id="GO:0006508">
    <property type="term" value="P:proteolysis"/>
    <property type="evidence" value="ECO:0007669"/>
    <property type="project" value="UniProtKB-KW"/>
</dbReference>
<dbReference type="PANTHER" id="PTHR43731">
    <property type="entry name" value="RHOMBOID PROTEASE"/>
    <property type="match status" value="1"/>
</dbReference>
<evidence type="ECO:0000256" key="1">
    <source>
        <dbReference type="ARBA" id="ARBA00004141"/>
    </source>
</evidence>
<dbReference type="Gene3D" id="1.20.1540.10">
    <property type="entry name" value="Rhomboid-like"/>
    <property type="match status" value="1"/>
</dbReference>
<evidence type="ECO:0000256" key="5">
    <source>
        <dbReference type="SAM" id="Phobius"/>
    </source>
</evidence>
<evidence type="ECO:0000256" key="3">
    <source>
        <dbReference type="ARBA" id="ARBA00022989"/>
    </source>
</evidence>
<dbReference type="InterPro" id="IPR050925">
    <property type="entry name" value="Rhomboid_protease_S54"/>
</dbReference>
<comment type="subcellular location">
    <subcellularLocation>
        <location evidence="1">Membrane</location>
        <topology evidence="1">Multi-pass membrane protein</topology>
    </subcellularLocation>
</comment>
<feature type="domain" description="Peptidase S54 rhomboid" evidence="6">
    <location>
        <begin position="53"/>
        <end position="182"/>
    </location>
</feature>
<accession>A0A5C7ANC4</accession>
<proteinExistence type="predicted"/>
<feature type="transmembrane region" description="Helical" evidence="5">
    <location>
        <begin position="163"/>
        <end position="182"/>
    </location>
</feature>
<evidence type="ECO:0000313" key="7">
    <source>
        <dbReference type="EMBL" id="TXE09821.1"/>
    </source>
</evidence>
<dbReference type="InterPro" id="IPR022764">
    <property type="entry name" value="Peptidase_S54_rhomboid_dom"/>
</dbReference>
<reference evidence="8" key="1">
    <citation type="submission" date="2019-08" db="EMBL/GenBank/DDBJ databases">
        <title>Seonamhaeicola sediminis sp. nov., isolated from marine sediment.</title>
        <authorList>
            <person name="Cao W.R."/>
        </authorList>
    </citation>
    <scope>NUCLEOTIDE SEQUENCE [LARGE SCALE GENOMIC DNA]</scope>
    <source>
        <strain evidence="8">Gy8</strain>
    </source>
</reference>
<evidence type="ECO:0000256" key="4">
    <source>
        <dbReference type="ARBA" id="ARBA00023136"/>
    </source>
</evidence>
<keyword evidence="8" id="KW-1185">Reference proteome</keyword>
<feature type="transmembrane region" description="Helical" evidence="5">
    <location>
        <begin position="12"/>
        <end position="29"/>
    </location>
</feature>
<comment type="caution">
    <text evidence="7">The sequence shown here is derived from an EMBL/GenBank/DDBJ whole genome shotgun (WGS) entry which is preliminary data.</text>
</comment>
<evidence type="ECO:0000313" key="8">
    <source>
        <dbReference type="Proteomes" id="UP000321790"/>
    </source>
</evidence>
<gene>
    <name evidence="7" type="ORF">FUA26_10050</name>
</gene>
<keyword evidence="4 5" id="KW-0472">Membrane</keyword>
<organism evidence="7 8">
    <name type="scientific">Seonamhaeicola algicola</name>
    <dbReference type="NCBI Taxonomy" id="1719036"/>
    <lineage>
        <taxon>Bacteria</taxon>
        <taxon>Pseudomonadati</taxon>
        <taxon>Bacteroidota</taxon>
        <taxon>Flavobacteriia</taxon>
        <taxon>Flavobacteriales</taxon>
        <taxon>Flavobacteriaceae</taxon>
    </lineage>
</organism>
<dbReference type="GO" id="GO:0004252">
    <property type="term" value="F:serine-type endopeptidase activity"/>
    <property type="evidence" value="ECO:0007669"/>
    <property type="project" value="InterPro"/>
</dbReference>
<dbReference type="Proteomes" id="UP000321790">
    <property type="component" value="Unassembled WGS sequence"/>
</dbReference>
<keyword evidence="2 5" id="KW-0812">Transmembrane</keyword>
<dbReference type="OrthoDB" id="465874at2"/>
<dbReference type="EMBL" id="VOSC01000025">
    <property type="protein sequence ID" value="TXE09821.1"/>
    <property type="molecule type" value="Genomic_DNA"/>
</dbReference>
<dbReference type="Pfam" id="PF01694">
    <property type="entry name" value="Rhomboid"/>
    <property type="match status" value="1"/>
</dbReference>
<dbReference type="InterPro" id="IPR035952">
    <property type="entry name" value="Rhomboid-like_sf"/>
</dbReference>
<feature type="transmembrane region" description="Helical" evidence="5">
    <location>
        <begin position="66"/>
        <end position="84"/>
    </location>
</feature>
<sequence length="240" mass="27888">MSSKHFKFSTGVIAYPIFFVLIIWSVMSFEVQFHANFNKYGIYPLTLKGLRGVVFSPFIHGSIAHLYHNTVPLFVLTMALFYFYRPIAWKVLLYGILLSGFLTWCIGRPSYHIGASGLIYVLVSFTFFKGIFAKHYRLIALSLLVVFLYGSMVWYVMPIKEGVSWEGHLSGLITGLLFAMFFKNNIAKPKKYDWEKDDYNENDDPFLKHFDENGNFIETKPPEETQENATINYIYKEENK</sequence>